<dbReference type="EMBL" id="NGFP01000006">
    <property type="protein sequence ID" value="OUC99547.1"/>
    <property type="molecule type" value="Genomic_DNA"/>
</dbReference>
<feature type="region of interest" description="Disordered" evidence="1">
    <location>
        <begin position="20"/>
        <end position="65"/>
    </location>
</feature>
<name>A0A243RWF8_9ACTN</name>
<sequence>MAAVTPVAVRIGDQWDGYLPPAPRSMEDSGFWERPQPGATDFWAADDREEDDPSYSAGRRVPGDG</sequence>
<protein>
    <submittedName>
        <fullName evidence="2">Uncharacterized protein</fullName>
    </submittedName>
</protein>
<evidence type="ECO:0000313" key="3">
    <source>
        <dbReference type="Proteomes" id="UP000194761"/>
    </source>
</evidence>
<proteinExistence type="predicted"/>
<evidence type="ECO:0000313" key="2">
    <source>
        <dbReference type="EMBL" id="OUC99547.1"/>
    </source>
</evidence>
<gene>
    <name evidence="2" type="ORF">CA984_02290</name>
</gene>
<comment type="caution">
    <text evidence="2">The sequence shown here is derived from an EMBL/GenBank/DDBJ whole genome shotgun (WGS) entry which is preliminary data.</text>
</comment>
<reference evidence="2 3" key="1">
    <citation type="submission" date="2017-05" db="EMBL/GenBank/DDBJ databases">
        <title>Biotechnological potential of actinobacteria isolated from South African environments.</title>
        <authorList>
            <person name="Le Roes-Hill M."/>
            <person name="Prins A."/>
            <person name="Durrell K.A."/>
        </authorList>
    </citation>
    <scope>NUCLEOTIDE SEQUENCE [LARGE SCALE GENOMIC DNA]</scope>
    <source>
        <strain evidence="2">M26</strain>
    </source>
</reference>
<dbReference type="AlphaFoldDB" id="A0A243RWF8"/>
<keyword evidence="3" id="KW-1185">Reference proteome</keyword>
<dbReference type="Proteomes" id="UP000194761">
    <property type="component" value="Unassembled WGS sequence"/>
</dbReference>
<organism evidence="2 3">
    <name type="scientific">Streptosporangium minutum</name>
    <dbReference type="NCBI Taxonomy" id="569862"/>
    <lineage>
        <taxon>Bacteria</taxon>
        <taxon>Bacillati</taxon>
        <taxon>Actinomycetota</taxon>
        <taxon>Actinomycetes</taxon>
        <taxon>Streptosporangiales</taxon>
        <taxon>Streptosporangiaceae</taxon>
        <taxon>Streptosporangium</taxon>
    </lineage>
</organism>
<evidence type="ECO:0000256" key="1">
    <source>
        <dbReference type="SAM" id="MobiDB-lite"/>
    </source>
</evidence>
<accession>A0A243RWF8</accession>